<accession>A0A165IDJ1</accession>
<reference evidence="1 2" key="1">
    <citation type="journal article" date="2016" name="Mol. Biol. Evol.">
        <title>Comparative Genomics of Early-Diverging Mushroom-Forming Fungi Provides Insights into the Origins of Lignocellulose Decay Capabilities.</title>
        <authorList>
            <person name="Nagy L.G."/>
            <person name="Riley R."/>
            <person name="Tritt A."/>
            <person name="Adam C."/>
            <person name="Daum C."/>
            <person name="Floudas D."/>
            <person name="Sun H."/>
            <person name="Yadav J.S."/>
            <person name="Pangilinan J."/>
            <person name="Larsson K.H."/>
            <person name="Matsuura K."/>
            <person name="Barry K."/>
            <person name="Labutti K."/>
            <person name="Kuo R."/>
            <person name="Ohm R.A."/>
            <person name="Bhattacharya S.S."/>
            <person name="Shirouzu T."/>
            <person name="Yoshinaga Y."/>
            <person name="Martin F.M."/>
            <person name="Grigoriev I.V."/>
            <person name="Hibbett D.S."/>
        </authorList>
    </citation>
    <scope>NUCLEOTIDE SEQUENCE [LARGE SCALE GENOMIC DNA]</scope>
    <source>
        <strain evidence="1 2">HHB12029</strain>
    </source>
</reference>
<organism evidence="1 2">
    <name type="scientific">Exidia glandulosa HHB12029</name>
    <dbReference type="NCBI Taxonomy" id="1314781"/>
    <lineage>
        <taxon>Eukaryota</taxon>
        <taxon>Fungi</taxon>
        <taxon>Dikarya</taxon>
        <taxon>Basidiomycota</taxon>
        <taxon>Agaricomycotina</taxon>
        <taxon>Agaricomycetes</taxon>
        <taxon>Auriculariales</taxon>
        <taxon>Exidiaceae</taxon>
        <taxon>Exidia</taxon>
    </lineage>
</organism>
<evidence type="ECO:0000313" key="1">
    <source>
        <dbReference type="EMBL" id="KZV93256.1"/>
    </source>
</evidence>
<dbReference type="EMBL" id="KV425993">
    <property type="protein sequence ID" value="KZV93256.1"/>
    <property type="molecule type" value="Genomic_DNA"/>
</dbReference>
<sequence>MPGIAVHASNRRNLKAELHIFDPSTCRTRVVAFFDLIDYISTWVALFPRVNTFEVDMSEWTRFATTIHRIGGEPLSSLTAIMLHLDESLESAWRNPDKYYEAIIRSLVCSRLQVLRLVGSDACRVQPVSAVLRFIRDYVPVGGETRQHSLSKLELDGVSLEGDVAELRQYVG</sequence>
<gene>
    <name evidence="1" type="ORF">EXIGLDRAFT_768265</name>
</gene>
<protein>
    <submittedName>
        <fullName evidence="1">Uncharacterized protein</fullName>
    </submittedName>
</protein>
<dbReference type="Proteomes" id="UP000077266">
    <property type="component" value="Unassembled WGS sequence"/>
</dbReference>
<proteinExistence type="predicted"/>
<name>A0A165IDJ1_EXIGL</name>
<dbReference type="InParanoid" id="A0A165IDJ1"/>
<dbReference type="AlphaFoldDB" id="A0A165IDJ1"/>
<evidence type="ECO:0000313" key="2">
    <source>
        <dbReference type="Proteomes" id="UP000077266"/>
    </source>
</evidence>
<keyword evidence="2" id="KW-1185">Reference proteome</keyword>